<proteinExistence type="predicted"/>
<accession>A0A6J6N7Y1</accession>
<gene>
    <name evidence="2" type="ORF">UFOPK2342_01284</name>
    <name evidence="3" type="ORF">UFOPK2423_01648</name>
</gene>
<dbReference type="EMBL" id="CAEZXB010000029">
    <property type="protein sequence ID" value="CAB4682721.1"/>
    <property type="molecule type" value="Genomic_DNA"/>
</dbReference>
<sequence>MNTTGIFKGITKTVVVIAAFALVAGNTTAAQAANKTITCYKGTLTKKVTAVFPKCAAGWSTTKPKAGTTATAGVAFSGTYKGKMTMVWSDSGVKVTNLTATGTGTTLGMTDMTGTGAAAPQNQCDSFIGTGTFGGGGNTITVKVDTGAKACADGDAAPTGVTVTGNAVITGGTGKYAGAKGTLKANGSFNIKSTDAGSTESASFTLTIAGNIGK</sequence>
<evidence type="ECO:0000313" key="2">
    <source>
        <dbReference type="EMBL" id="CAB4682721.1"/>
    </source>
</evidence>
<feature type="domain" description="PLAT" evidence="1">
    <location>
        <begin position="138"/>
        <end position="214"/>
    </location>
</feature>
<dbReference type="PROSITE" id="PS50095">
    <property type="entry name" value="PLAT"/>
    <property type="match status" value="1"/>
</dbReference>
<dbReference type="InterPro" id="IPR001024">
    <property type="entry name" value="PLAT/LH2_dom"/>
</dbReference>
<evidence type="ECO:0000313" key="3">
    <source>
        <dbReference type="EMBL" id="CAB4709485.1"/>
    </source>
</evidence>
<organism evidence="2">
    <name type="scientific">freshwater metagenome</name>
    <dbReference type="NCBI Taxonomy" id="449393"/>
    <lineage>
        <taxon>unclassified sequences</taxon>
        <taxon>metagenomes</taxon>
        <taxon>ecological metagenomes</taxon>
    </lineage>
</organism>
<evidence type="ECO:0000259" key="1">
    <source>
        <dbReference type="PROSITE" id="PS50095"/>
    </source>
</evidence>
<dbReference type="EMBL" id="CAEZXN010000065">
    <property type="protein sequence ID" value="CAB4709485.1"/>
    <property type="molecule type" value="Genomic_DNA"/>
</dbReference>
<dbReference type="AlphaFoldDB" id="A0A6J6N7Y1"/>
<reference evidence="2" key="1">
    <citation type="submission" date="2020-05" db="EMBL/GenBank/DDBJ databases">
        <authorList>
            <person name="Chiriac C."/>
            <person name="Salcher M."/>
            <person name="Ghai R."/>
            <person name="Kavagutti S V."/>
        </authorList>
    </citation>
    <scope>NUCLEOTIDE SEQUENCE</scope>
</reference>
<protein>
    <submittedName>
        <fullName evidence="2">Unannotated protein</fullName>
    </submittedName>
</protein>
<name>A0A6J6N7Y1_9ZZZZ</name>